<keyword evidence="3" id="KW-1185">Reference proteome</keyword>
<dbReference type="EMBL" id="JAINUF010000001">
    <property type="protein sequence ID" value="KAJ8383056.1"/>
    <property type="molecule type" value="Genomic_DNA"/>
</dbReference>
<reference evidence="2" key="1">
    <citation type="journal article" date="2023" name="Science">
        <title>Genome structures resolve the early diversification of teleost fishes.</title>
        <authorList>
            <person name="Parey E."/>
            <person name="Louis A."/>
            <person name="Montfort J."/>
            <person name="Bouchez O."/>
            <person name="Roques C."/>
            <person name="Iampietro C."/>
            <person name="Lluch J."/>
            <person name="Castinel A."/>
            <person name="Donnadieu C."/>
            <person name="Desvignes T."/>
            <person name="Floi Bucao C."/>
            <person name="Jouanno E."/>
            <person name="Wen M."/>
            <person name="Mejri S."/>
            <person name="Dirks R."/>
            <person name="Jansen H."/>
            <person name="Henkel C."/>
            <person name="Chen W.J."/>
            <person name="Zahm M."/>
            <person name="Cabau C."/>
            <person name="Klopp C."/>
            <person name="Thompson A.W."/>
            <person name="Robinson-Rechavi M."/>
            <person name="Braasch I."/>
            <person name="Lecointre G."/>
            <person name="Bobe J."/>
            <person name="Postlethwait J.H."/>
            <person name="Berthelot C."/>
            <person name="Roest Crollius H."/>
            <person name="Guiguen Y."/>
        </authorList>
    </citation>
    <scope>NUCLEOTIDE SEQUENCE</scope>
    <source>
        <strain evidence="2">WJC10195</strain>
    </source>
</reference>
<organism evidence="2 3">
    <name type="scientific">Synaphobranchus kaupii</name>
    <name type="common">Kaup's arrowtooth eel</name>
    <dbReference type="NCBI Taxonomy" id="118154"/>
    <lineage>
        <taxon>Eukaryota</taxon>
        <taxon>Metazoa</taxon>
        <taxon>Chordata</taxon>
        <taxon>Craniata</taxon>
        <taxon>Vertebrata</taxon>
        <taxon>Euteleostomi</taxon>
        <taxon>Actinopterygii</taxon>
        <taxon>Neopterygii</taxon>
        <taxon>Teleostei</taxon>
        <taxon>Anguilliformes</taxon>
        <taxon>Synaphobranchidae</taxon>
        <taxon>Synaphobranchus</taxon>
    </lineage>
</organism>
<comment type="caution">
    <text evidence="2">The sequence shown here is derived from an EMBL/GenBank/DDBJ whole genome shotgun (WGS) entry which is preliminary data.</text>
</comment>
<evidence type="ECO:0000313" key="2">
    <source>
        <dbReference type="EMBL" id="KAJ8383056.1"/>
    </source>
</evidence>
<feature type="compositionally biased region" description="Polar residues" evidence="1">
    <location>
        <begin position="243"/>
        <end position="266"/>
    </location>
</feature>
<accession>A0A9Q1GEZ3</accession>
<name>A0A9Q1GEZ3_SYNKA</name>
<sequence>MGTIPKPKRTVTIQMGPHIAAVDSFGNKEPNANWEKEPNLKLSSTSTSPKEHRQDNMCVQTLHMSAANRNHDGRKESRSDMPSSASLVNGGNENSEGLIGRVLSQSGAQSDLAHLKASENVKSTQLSLEPRGKRLVLGARLLKRRRRQSESRRTVPESPLTETCRRLQVPTALRSLRKPLSFPSAGRTLNKREARQRKRHPLRPSEDISGARVTSASIHNTKEKPSLVCPEQESRPQEDLDSSSDGHSSTVLLSDSGTPGRQQSKVRFSDGGPQRTDGAAREMQQTQRGVCKSFKEAATMTTSSLERCAPSRPERRDAEVQAVVEVHSRSTATSPCHFPAAGPPKLCCPAVGRSEGPAGACEMHSGSQPAPHPATGWRSFERRRGLR</sequence>
<evidence type="ECO:0000313" key="3">
    <source>
        <dbReference type="Proteomes" id="UP001152622"/>
    </source>
</evidence>
<evidence type="ECO:0000256" key="1">
    <source>
        <dbReference type="SAM" id="MobiDB-lite"/>
    </source>
</evidence>
<feature type="region of interest" description="Disordered" evidence="1">
    <location>
        <begin position="70"/>
        <end position="97"/>
    </location>
</feature>
<protein>
    <submittedName>
        <fullName evidence="2">Uncharacterized protein</fullName>
    </submittedName>
</protein>
<feature type="compositionally biased region" description="Basic and acidic residues" evidence="1">
    <location>
        <begin position="70"/>
        <end position="79"/>
    </location>
</feature>
<feature type="region of interest" description="Disordered" evidence="1">
    <location>
        <begin position="357"/>
        <end position="387"/>
    </location>
</feature>
<dbReference type="Proteomes" id="UP001152622">
    <property type="component" value="Chromosome 1"/>
</dbReference>
<proteinExistence type="predicted"/>
<feature type="region of interest" description="Disordered" evidence="1">
    <location>
        <begin position="142"/>
        <end position="295"/>
    </location>
</feature>
<feature type="region of interest" description="Disordered" evidence="1">
    <location>
        <begin position="23"/>
        <end position="54"/>
    </location>
</feature>
<dbReference type="OrthoDB" id="10049175at2759"/>
<feature type="compositionally biased region" description="Polar residues" evidence="1">
    <location>
        <begin position="80"/>
        <end position="95"/>
    </location>
</feature>
<gene>
    <name evidence="2" type="ORF">SKAU_G00038340</name>
</gene>
<dbReference type="AlphaFoldDB" id="A0A9Q1GEZ3"/>